<dbReference type="EMBL" id="CAKXAJ010026348">
    <property type="protein sequence ID" value="CAH2267143.1"/>
    <property type="molecule type" value="Genomic_DNA"/>
</dbReference>
<evidence type="ECO:0000256" key="4">
    <source>
        <dbReference type="ARBA" id="ARBA00022725"/>
    </source>
</evidence>
<keyword evidence="11" id="KW-1185">Reference proteome</keyword>
<keyword evidence="6 9" id="KW-0472">Membrane</keyword>
<keyword evidence="5 9" id="KW-1133">Transmembrane helix</keyword>
<dbReference type="Proteomes" id="UP000838756">
    <property type="component" value="Unassembled WGS sequence"/>
</dbReference>
<proteinExistence type="predicted"/>
<dbReference type="Pfam" id="PF02949">
    <property type="entry name" value="7tm_6"/>
    <property type="match status" value="1"/>
</dbReference>
<evidence type="ECO:0000256" key="7">
    <source>
        <dbReference type="ARBA" id="ARBA00023170"/>
    </source>
</evidence>
<feature type="transmembrane region" description="Helical" evidence="9">
    <location>
        <begin position="141"/>
        <end position="160"/>
    </location>
</feature>
<dbReference type="InterPro" id="IPR004117">
    <property type="entry name" value="7tm6_olfct_rcpt"/>
</dbReference>
<evidence type="ECO:0000256" key="3">
    <source>
        <dbReference type="ARBA" id="ARBA00022692"/>
    </source>
</evidence>
<evidence type="ECO:0000256" key="1">
    <source>
        <dbReference type="ARBA" id="ARBA00004141"/>
    </source>
</evidence>
<evidence type="ECO:0000256" key="9">
    <source>
        <dbReference type="SAM" id="Phobius"/>
    </source>
</evidence>
<dbReference type="GO" id="GO:0016020">
    <property type="term" value="C:membrane"/>
    <property type="evidence" value="ECO:0007669"/>
    <property type="project" value="UniProtKB-SubCell"/>
</dbReference>
<keyword evidence="8" id="KW-0807">Transducer</keyword>
<protein>
    <submittedName>
        <fullName evidence="10">Jg2881 protein</fullName>
    </submittedName>
</protein>
<comment type="subcellular location">
    <subcellularLocation>
        <location evidence="1">Membrane</location>
        <topology evidence="1">Multi-pass membrane protein</topology>
    </subcellularLocation>
</comment>
<keyword evidence="2" id="KW-0716">Sensory transduction</keyword>
<sequence>MSAKNNETAKREIHETLKLCNFCTRKIGISFIDEKPSTVIWKVWKQLWFLGSAVVLFLKLSGQVNYVVNKLVTSSSVVDFVASLHIVGYDTMRYAFWNILGVWLYNLTPIVIYIYHKIQGAPAHLGYIWHLSYPFDKTQPVYHELAFVFEVYAGVVSVWSMLGSDILFMTMASHISMLLRLLQLDIRRLAVQHSNEKKIQPIDCYENIVSVIKIHQRLIT</sequence>
<accession>A0A8S4SLL7</accession>
<dbReference type="OrthoDB" id="7179992at2759"/>
<keyword evidence="4" id="KW-0552">Olfaction</keyword>
<evidence type="ECO:0000313" key="10">
    <source>
        <dbReference type="EMBL" id="CAH2267143.1"/>
    </source>
</evidence>
<comment type="caution">
    <text evidence="10">The sequence shown here is derived from an EMBL/GenBank/DDBJ whole genome shotgun (WGS) entry which is preliminary data.</text>
</comment>
<name>A0A8S4SLL7_9NEOP</name>
<evidence type="ECO:0000256" key="6">
    <source>
        <dbReference type="ARBA" id="ARBA00023136"/>
    </source>
</evidence>
<evidence type="ECO:0000313" key="11">
    <source>
        <dbReference type="Proteomes" id="UP000838756"/>
    </source>
</evidence>
<evidence type="ECO:0000256" key="2">
    <source>
        <dbReference type="ARBA" id="ARBA00022606"/>
    </source>
</evidence>
<reference evidence="10" key="1">
    <citation type="submission" date="2022-03" db="EMBL/GenBank/DDBJ databases">
        <authorList>
            <person name="Lindestad O."/>
        </authorList>
    </citation>
    <scope>NUCLEOTIDE SEQUENCE</scope>
</reference>
<feature type="transmembrane region" description="Helical" evidence="9">
    <location>
        <begin position="94"/>
        <end position="115"/>
    </location>
</feature>
<gene>
    <name evidence="10" type="primary">jg2881</name>
    <name evidence="10" type="ORF">PAEG_LOCUS25717</name>
</gene>
<evidence type="ECO:0000256" key="8">
    <source>
        <dbReference type="ARBA" id="ARBA00023224"/>
    </source>
</evidence>
<dbReference type="AlphaFoldDB" id="A0A8S4SLL7"/>
<organism evidence="10 11">
    <name type="scientific">Pararge aegeria aegeria</name>
    <dbReference type="NCBI Taxonomy" id="348720"/>
    <lineage>
        <taxon>Eukaryota</taxon>
        <taxon>Metazoa</taxon>
        <taxon>Ecdysozoa</taxon>
        <taxon>Arthropoda</taxon>
        <taxon>Hexapoda</taxon>
        <taxon>Insecta</taxon>
        <taxon>Pterygota</taxon>
        <taxon>Neoptera</taxon>
        <taxon>Endopterygota</taxon>
        <taxon>Lepidoptera</taxon>
        <taxon>Glossata</taxon>
        <taxon>Ditrysia</taxon>
        <taxon>Papilionoidea</taxon>
        <taxon>Nymphalidae</taxon>
        <taxon>Satyrinae</taxon>
        <taxon>Satyrini</taxon>
        <taxon>Parargina</taxon>
        <taxon>Pararge</taxon>
    </lineage>
</organism>
<dbReference type="GO" id="GO:0004984">
    <property type="term" value="F:olfactory receptor activity"/>
    <property type="evidence" value="ECO:0007669"/>
    <property type="project" value="InterPro"/>
</dbReference>
<dbReference type="GO" id="GO:0005549">
    <property type="term" value="F:odorant binding"/>
    <property type="evidence" value="ECO:0007669"/>
    <property type="project" value="InterPro"/>
</dbReference>
<keyword evidence="3 9" id="KW-0812">Transmembrane</keyword>
<keyword evidence="7" id="KW-0675">Receptor</keyword>
<dbReference type="GO" id="GO:0007165">
    <property type="term" value="P:signal transduction"/>
    <property type="evidence" value="ECO:0007669"/>
    <property type="project" value="UniProtKB-KW"/>
</dbReference>
<evidence type="ECO:0000256" key="5">
    <source>
        <dbReference type="ARBA" id="ARBA00022989"/>
    </source>
</evidence>